<dbReference type="GO" id="GO:0035269">
    <property type="term" value="P:protein O-linked glycosylation via mannose"/>
    <property type="evidence" value="ECO:0007669"/>
    <property type="project" value="TreeGrafter"/>
</dbReference>
<keyword evidence="4" id="KW-1185">Reference proteome</keyword>
<proteinExistence type="predicted"/>
<dbReference type="InterPro" id="IPR039528">
    <property type="entry name" value="DPM1-like"/>
</dbReference>
<dbReference type="GO" id="GO:0006488">
    <property type="term" value="P:dolichol-linked oligosaccharide biosynthetic process"/>
    <property type="evidence" value="ECO:0007669"/>
    <property type="project" value="TreeGrafter"/>
</dbReference>
<dbReference type="GO" id="GO:0006506">
    <property type="term" value="P:GPI anchor biosynthetic process"/>
    <property type="evidence" value="ECO:0007669"/>
    <property type="project" value="TreeGrafter"/>
</dbReference>
<dbReference type="GO" id="GO:0004582">
    <property type="term" value="F:dolichyl-phosphate beta-D-mannosyltransferase activity"/>
    <property type="evidence" value="ECO:0007669"/>
    <property type="project" value="InterPro"/>
</dbReference>
<evidence type="ECO:0000313" key="4">
    <source>
        <dbReference type="Proteomes" id="UP000521943"/>
    </source>
</evidence>
<dbReference type="PANTHER" id="PTHR43398:SF1">
    <property type="entry name" value="DOLICHOL-PHOSPHATE MANNOSYLTRANSFERASE SUBUNIT 1"/>
    <property type="match status" value="1"/>
</dbReference>
<comment type="caution">
    <text evidence="3">The sequence shown here is derived from an EMBL/GenBank/DDBJ whole genome shotgun (WGS) entry which is preliminary data.</text>
</comment>
<evidence type="ECO:0000256" key="2">
    <source>
        <dbReference type="ARBA" id="ARBA00022679"/>
    </source>
</evidence>
<dbReference type="AlphaFoldDB" id="A0A8H6I3X4"/>
<dbReference type="PANTHER" id="PTHR43398">
    <property type="entry name" value="DOLICHOL-PHOSPHATE MANNOSYLTRANSFERASE SUBUNIT 1"/>
    <property type="match status" value="1"/>
</dbReference>
<evidence type="ECO:0000256" key="1">
    <source>
        <dbReference type="ARBA" id="ARBA00022676"/>
    </source>
</evidence>
<gene>
    <name evidence="3" type="ORF">DFP72DRAFT_1064894</name>
</gene>
<protein>
    <submittedName>
        <fullName evidence="3">Uncharacterized protein</fullName>
    </submittedName>
</protein>
<keyword evidence="2" id="KW-0808">Transferase</keyword>
<organism evidence="3 4">
    <name type="scientific">Ephemerocybe angulata</name>
    <dbReference type="NCBI Taxonomy" id="980116"/>
    <lineage>
        <taxon>Eukaryota</taxon>
        <taxon>Fungi</taxon>
        <taxon>Dikarya</taxon>
        <taxon>Basidiomycota</taxon>
        <taxon>Agaricomycotina</taxon>
        <taxon>Agaricomycetes</taxon>
        <taxon>Agaricomycetidae</taxon>
        <taxon>Agaricales</taxon>
        <taxon>Agaricineae</taxon>
        <taxon>Psathyrellaceae</taxon>
        <taxon>Ephemerocybe</taxon>
    </lineage>
</organism>
<reference evidence="3 4" key="1">
    <citation type="submission" date="2020-07" db="EMBL/GenBank/DDBJ databases">
        <title>Comparative genomics of pyrophilous fungi reveals a link between fire events and developmental genes.</title>
        <authorList>
            <consortium name="DOE Joint Genome Institute"/>
            <person name="Steindorff A.S."/>
            <person name="Carver A."/>
            <person name="Calhoun S."/>
            <person name="Stillman K."/>
            <person name="Liu H."/>
            <person name="Lipzen A."/>
            <person name="Pangilinan J."/>
            <person name="Labutti K."/>
            <person name="Bruns T.D."/>
            <person name="Grigoriev I.V."/>
        </authorList>
    </citation>
    <scope>NUCLEOTIDE SEQUENCE [LARGE SCALE GENOMIC DNA]</scope>
    <source>
        <strain evidence="3 4">CBS 144469</strain>
    </source>
</reference>
<accession>A0A8H6I3X4</accession>
<dbReference type="GO" id="GO:0005789">
    <property type="term" value="C:endoplasmic reticulum membrane"/>
    <property type="evidence" value="ECO:0007669"/>
    <property type="project" value="TreeGrafter"/>
</dbReference>
<keyword evidence="1" id="KW-0328">Glycosyltransferase</keyword>
<evidence type="ECO:0000313" key="3">
    <source>
        <dbReference type="EMBL" id="KAF6758169.1"/>
    </source>
</evidence>
<name>A0A8H6I3X4_9AGAR</name>
<sequence>MDADMFHQPKFIPQDIQFIAKSHYLDIVAGTLYRPTSPPYLEYAAPTTPEPGRRRLDQQLPAASTPCPPTFRQQGGLEGYVLQMETMVHAHALGYSDEEVPITFIAGIFGEQAGASELVQLHRSFLQALSALGLDTSVAPAQDTGTTTIISSNSRCRLHHYEPDDYCAYHHPAPSTYPCPSNGSSVVSLLKRFSTTCSNDDELPSQHTERAFMDVDAASDDDLEAKVAKR</sequence>
<dbReference type="EMBL" id="JACGCI010000019">
    <property type="protein sequence ID" value="KAF6758169.1"/>
    <property type="molecule type" value="Genomic_DNA"/>
</dbReference>
<dbReference type="Proteomes" id="UP000521943">
    <property type="component" value="Unassembled WGS sequence"/>
</dbReference>